<evidence type="ECO:0000256" key="1">
    <source>
        <dbReference type="ARBA" id="ARBA00022670"/>
    </source>
</evidence>
<feature type="domain" description="Peptidase M48" evidence="8">
    <location>
        <begin position="88"/>
        <end position="311"/>
    </location>
</feature>
<dbReference type="GO" id="GO:0051603">
    <property type="term" value="P:proteolysis involved in protein catabolic process"/>
    <property type="evidence" value="ECO:0007669"/>
    <property type="project" value="TreeGrafter"/>
</dbReference>
<dbReference type="GO" id="GO:0016020">
    <property type="term" value="C:membrane"/>
    <property type="evidence" value="ECO:0007669"/>
    <property type="project" value="TreeGrafter"/>
</dbReference>
<dbReference type="EMBL" id="SODV01000001">
    <property type="protein sequence ID" value="TDW99569.1"/>
    <property type="molecule type" value="Genomic_DNA"/>
</dbReference>
<comment type="similarity">
    <text evidence="6">Belongs to the peptidase M48 family.</text>
</comment>
<keyword evidence="7" id="KW-0732">Signal</keyword>
<feature type="chain" id="PRO_5020918294" evidence="7">
    <location>
        <begin position="22"/>
        <end position="435"/>
    </location>
</feature>
<dbReference type="Proteomes" id="UP000294498">
    <property type="component" value="Unassembled WGS sequence"/>
</dbReference>
<dbReference type="Pfam" id="PF01435">
    <property type="entry name" value="Peptidase_M48"/>
    <property type="match status" value="1"/>
</dbReference>
<evidence type="ECO:0000256" key="7">
    <source>
        <dbReference type="SAM" id="SignalP"/>
    </source>
</evidence>
<accession>A0A4R8DNF8</accession>
<keyword evidence="1 6" id="KW-0645">Protease</keyword>
<evidence type="ECO:0000256" key="3">
    <source>
        <dbReference type="ARBA" id="ARBA00022801"/>
    </source>
</evidence>
<gene>
    <name evidence="9" type="ORF">EDB95_0579</name>
</gene>
<proteinExistence type="inferred from homology"/>
<comment type="caution">
    <text evidence="9">The sequence shown here is derived from an EMBL/GenBank/DDBJ whole genome shotgun (WGS) entry which is preliminary data.</text>
</comment>
<evidence type="ECO:0000313" key="10">
    <source>
        <dbReference type="Proteomes" id="UP000294498"/>
    </source>
</evidence>
<keyword evidence="2" id="KW-0479">Metal-binding</keyword>
<evidence type="ECO:0000256" key="4">
    <source>
        <dbReference type="ARBA" id="ARBA00022833"/>
    </source>
</evidence>
<dbReference type="GO" id="GO:0046872">
    <property type="term" value="F:metal ion binding"/>
    <property type="evidence" value="ECO:0007669"/>
    <property type="project" value="UniProtKB-KW"/>
</dbReference>
<name>A0A4R8DNF8_9BACT</name>
<keyword evidence="10" id="KW-1185">Reference proteome</keyword>
<organism evidence="9 10">
    <name type="scientific">Dinghuibacter silviterrae</name>
    <dbReference type="NCBI Taxonomy" id="1539049"/>
    <lineage>
        <taxon>Bacteria</taxon>
        <taxon>Pseudomonadati</taxon>
        <taxon>Bacteroidota</taxon>
        <taxon>Chitinophagia</taxon>
        <taxon>Chitinophagales</taxon>
        <taxon>Chitinophagaceae</taxon>
        <taxon>Dinghuibacter</taxon>
    </lineage>
</organism>
<evidence type="ECO:0000256" key="5">
    <source>
        <dbReference type="ARBA" id="ARBA00023049"/>
    </source>
</evidence>
<evidence type="ECO:0000256" key="6">
    <source>
        <dbReference type="RuleBase" id="RU003983"/>
    </source>
</evidence>
<dbReference type="GO" id="GO:0004222">
    <property type="term" value="F:metalloendopeptidase activity"/>
    <property type="evidence" value="ECO:0007669"/>
    <property type="project" value="InterPro"/>
</dbReference>
<dbReference type="PANTHER" id="PTHR22726:SF1">
    <property type="entry name" value="METALLOENDOPEPTIDASE OMA1, MITOCHONDRIAL"/>
    <property type="match status" value="1"/>
</dbReference>
<reference evidence="9 10" key="1">
    <citation type="submission" date="2019-03" db="EMBL/GenBank/DDBJ databases">
        <title>Genomic Encyclopedia of Type Strains, Phase IV (KMG-IV): sequencing the most valuable type-strain genomes for metagenomic binning, comparative biology and taxonomic classification.</title>
        <authorList>
            <person name="Goeker M."/>
        </authorList>
    </citation>
    <scope>NUCLEOTIDE SEQUENCE [LARGE SCALE GENOMIC DNA]</scope>
    <source>
        <strain evidence="9 10">DSM 100059</strain>
    </source>
</reference>
<comment type="cofactor">
    <cofactor evidence="6">
        <name>Zn(2+)</name>
        <dbReference type="ChEBI" id="CHEBI:29105"/>
    </cofactor>
    <text evidence="6">Binds 1 zinc ion per subunit.</text>
</comment>
<sequence>MPTRACALLLCLLLSRAYAQAPLKYTPAKDDSLALEADLSRVQDRYKQEVAALKGASAKQIADIYKERFDYIKEQFHTKALLTMPPAQAYLTRLLHEIVAANPGLQTIPIDIYFAKTGIPNASSIGDGVVVFNLGLFVRMDNESEAAFVLCHELAHVYLNHSNQSIARYVDRLNSKETQRELRHIKNEQYNKRADAEDLAKALSFDNTRHGRDHESQADSMGVVFMKATRFDPAEAITCLGLLDTVDKDNAPMEVSLQNTFDSPQYPFQPRWLHHETGLLSGHATIALDTAMMDSLKTHPDCQVRITALRPMITTTGRSKNPMGKTAFDSLKKILPYEILRYYYDTHDYAHCLMTGLELLQTRPGDPYIVSMIAGALSRIYDAQKNHTLGRMVPLPSPYYSASFDTLLQFLQNLRLEEIKNIQHSFIARYPGITS</sequence>
<dbReference type="Gene3D" id="3.30.2010.10">
    <property type="entry name" value="Metalloproteases ('zincins'), catalytic domain"/>
    <property type="match status" value="1"/>
</dbReference>
<dbReference type="RefSeq" id="WP_133990377.1">
    <property type="nucleotide sequence ID" value="NZ_SODV01000001.1"/>
</dbReference>
<dbReference type="InterPro" id="IPR051156">
    <property type="entry name" value="Mito/Outer_Membr_Metalloprot"/>
</dbReference>
<protein>
    <submittedName>
        <fullName evidence="9">Peptidase M48-like protein</fullName>
    </submittedName>
</protein>
<evidence type="ECO:0000313" key="9">
    <source>
        <dbReference type="EMBL" id="TDW99569.1"/>
    </source>
</evidence>
<dbReference type="AlphaFoldDB" id="A0A4R8DNF8"/>
<keyword evidence="4 6" id="KW-0862">Zinc</keyword>
<dbReference type="OrthoDB" id="910748at2"/>
<dbReference type="CDD" id="cd07324">
    <property type="entry name" value="M48C_Oma1-like"/>
    <property type="match status" value="1"/>
</dbReference>
<evidence type="ECO:0000256" key="2">
    <source>
        <dbReference type="ARBA" id="ARBA00022723"/>
    </source>
</evidence>
<keyword evidence="5 6" id="KW-0482">Metalloprotease</keyword>
<keyword evidence="3 6" id="KW-0378">Hydrolase</keyword>
<dbReference type="InterPro" id="IPR001915">
    <property type="entry name" value="Peptidase_M48"/>
</dbReference>
<dbReference type="PANTHER" id="PTHR22726">
    <property type="entry name" value="METALLOENDOPEPTIDASE OMA1"/>
    <property type="match status" value="1"/>
</dbReference>
<evidence type="ECO:0000259" key="8">
    <source>
        <dbReference type="Pfam" id="PF01435"/>
    </source>
</evidence>
<feature type="signal peptide" evidence="7">
    <location>
        <begin position="1"/>
        <end position="21"/>
    </location>
</feature>